<dbReference type="GO" id="GO:0031177">
    <property type="term" value="F:phosphopantetheine binding"/>
    <property type="evidence" value="ECO:0007669"/>
    <property type="project" value="TreeGrafter"/>
</dbReference>
<dbReference type="Proteomes" id="UP001239215">
    <property type="component" value="Unassembled WGS sequence"/>
</dbReference>
<dbReference type="Gene3D" id="3.30.559.30">
    <property type="entry name" value="Nonribosomal peptide synthetase, condensation domain"/>
    <property type="match status" value="1"/>
</dbReference>
<evidence type="ECO:0008006" key="3">
    <source>
        <dbReference type="Google" id="ProtNLM"/>
    </source>
</evidence>
<dbReference type="InterPro" id="IPR023213">
    <property type="entry name" value="CAT-like_dom_sf"/>
</dbReference>
<organism evidence="1 2">
    <name type="scientific">Nocardioides zeae</name>
    <dbReference type="NCBI Taxonomy" id="1457234"/>
    <lineage>
        <taxon>Bacteria</taxon>
        <taxon>Bacillati</taxon>
        <taxon>Actinomycetota</taxon>
        <taxon>Actinomycetes</taxon>
        <taxon>Propionibacteriales</taxon>
        <taxon>Nocardioidaceae</taxon>
        <taxon>Nocardioides</taxon>
    </lineage>
</organism>
<name>A0AAJ1X595_9ACTN</name>
<proteinExistence type="predicted"/>
<reference evidence="1" key="1">
    <citation type="submission" date="2023-07" db="EMBL/GenBank/DDBJ databases">
        <title>Functional and genomic diversity of the sorghum phyllosphere microbiome.</title>
        <authorList>
            <person name="Shade A."/>
        </authorList>
    </citation>
    <scope>NUCLEOTIDE SEQUENCE</scope>
    <source>
        <strain evidence="1">SORGH_AS_1067</strain>
    </source>
</reference>
<sequence length="430" mass="44956">MHVTAADGWRLPAGPVRRWTLRPAAVGEPVVLSVNQRNHLAGVVAGQPSVWLAADLPAGSVPGIEAPTDLLDGLLARHAALRTAVAPGDGTGAVLHAPDGLVWVEDDVVRAGTSSDATSAVRDLLDRACHPLAPGPPVAAALVGAGAAARFVLAGDHLVLDAWSVALLASELGTPRALPAAPAFPALAARWAAEPALPPDDARLHAWLAFLDGLDQALPTFPLDLGTAPGERFPQRTLVVPFLDAATVAALDDLGRPEGASAYAAVLLALGRAVRAQRDEPNATALPLLVPVGTRRTEEERATVGWCTTTVPLVVAATDDLRATGERLRAALALGSVPLDQVLGSLPRPLRRTRADVFMVSWIDYRRLPTVPAGTNHVSNVTEADDVQLWLSRTDAGVAVRARIPDHPPAVAVVTALLERWVAEVALLLR</sequence>
<dbReference type="EMBL" id="JAUTAN010000001">
    <property type="protein sequence ID" value="MDQ1106447.1"/>
    <property type="molecule type" value="Genomic_DNA"/>
</dbReference>
<evidence type="ECO:0000313" key="2">
    <source>
        <dbReference type="Proteomes" id="UP001239215"/>
    </source>
</evidence>
<dbReference type="GO" id="GO:0043041">
    <property type="term" value="P:amino acid activation for nonribosomal peptide biosynthetic process"/>
    <property type="evidence" value="ECO:0007669"/>
    <property type="project" value="TreeGrafter"/>
</dbReference>
<gene>
    <name evidence="1" type="ORF">QE405_003731</name>
</gene>
<dbReference type="AlphaFoldDB" id="A0AAJ1X595"/>
<accession>A0AAJ1X595</accession>
<evidence type="ECO:0000313" key="1">
    <source>
        <dbReference type="EMBL" id="MDQ1106447.1"/>
    </source>
</evidence>
<dbReference type="Gene3D" id="3.30.559.10">
    <property type="entry name" value="Chloramphenicol acetyltransferase-like domain"/>
    <property type="match status" value="1"/>
</dbReference>
<dbReference type="PANTHER" id="PTHR45527:SF1">
    <property type="entry name" value="FATTY ACID SYNTHASE"/>
    <property type="match status" value="1"/>
</dbReference>
<dbReference type="SUPFAM" id="SSF52777">
    <property type="entry name" value="CoA-dependent acyltransferases"/>
    <property type="match status" value="2"/>
</dbReference>
<dbReference type="RefSeq" id="WP_307204146.1">
    <property type="nucleotide sequence ID" value="NZ_JAUTAN010000001.1"/>
</dbReference>
<dbReference type="GO" id="GO:0005737">
    <property type="term" value="C:cytoplasm"/>
    <property type="evidence" value="ECO:0007669"/>
    <property type="project" value="TreeGrafter"/>
</dbReference>
<dbReference type="GO" id="GO:0044550">
    <property type="term" value="P:secondary metabolite biosynthetic process"/>
    <property type="evidence" value="ECO:0007669"/>
    <property type="project" value="TreeGrafter"/>
</dbReference>
<protein>
    <recommendedName>
        <fullName evidence="3">Condensation domain-containing protein</fullName>
    </recommendedName>
</protein>
<comment type="caution">
    <text evidence="1">The sequence shown here is derived from an EMBL/GenBank/DDBJ whole genome shotgun (WGS) entry which is preliminary data.</text>
</comment>
<dbReference type="PANTHER" id="PTHR45527">
    <property type="entry name" value="NONRIBOSOMAL PEPTIDE SYNTHETASE"/>
    <property type="match status" value="1"/>
</dbReference>